<dbReference type="Gene3D" id="3.20.20.140">
    <property type="entry name" value="Metal-dependent hydrolases"/>
    <property type="match status" value="1"/>
</dbReference>
<dbReference type="PANTHER" id="PTHR43135:SF3">
    <property type="entry name" value="ALPHA-D-RIBOSE 1-METHYLPHOSPHONATE 5-TRIPHOSPHATE DIPHOSPHATASE"/>
    <property type="match status" value="1"/>
</dbReference>
<proteinExistence type="predicted"/>
<dbReference type="EMBL" id="JACDUT010000007">
    <property type="protein sequence ID" value="MBA2875586.1"/>
    <property type="molecule type" value="Genomic_DNA"/>
</dbReference>
<protein>
    <submittedName>
        <fullName evidence="2">Imidazolonepropionase-like amidohydrolase</fullName>
    </submittedName>
</protein>
<dbReference type="InterPro" id="IPR051781">
    <property type="entry name" value="Metallo-dep_Hydrolase"/>
</dbReference>
<dbReference type="GO" id="GO:0016810">
    <property type="term" value="F:hydrolase activity, acting on carbon-nitrogen (but not peptide) bonds"/>
    <property type="evidence" value="ECO:0007669"/>
    <property type="project" value="InterPro"/>
</dbReference>
<sequence length="390" mass="42195">MKYCIYNVRIISGKKEQPYEQGTVLFDESGIIDVTETSITDKGDINIDGSGLSILPGLIDAHVHLGMDCSPDPFKKIATDREADTAFIAYDQGQKFLKAGITTVRNLGTKNNVDIAYRDAVKNGTVLGPRVYAAGQPIAMTGGHGYPMAIEADGVDEIRKASRKQIKIGADLLKLMATGGVLTKGNDPGAPQLSIDELKAACKEASHASKTTAAHAIGLEGVKNAIKAGVTTIEHGYYLDDEAVEMMVKNGTYLVPTLLAPTLILKHSEVIPKHMIKKIEIIEQEHRQSFRRALKKGVKVAVGTDAGTPFNYPGLIVDEMELMVTEGMSPLEVIHAATYVGAECLRIEKKVGTIEKGKWADLILVEGNPLEDVSTLKKIRQVFKEGKPCL</sequence>
<dbReference type="RefSeq" id="WP_181556381.1">
    <property type="nucleotide sequence ID" value="NZ_JACDUT010000007.1"/>
</dbReference>
<feature type="domain" description="Amidohydrolase-related" evidence="1">
    <location>
        <begin position="54"/>
        <end position="388"/>
    </location>
</feature>
<dbReference type="Proteomes" id="UP000523087">
    <property type="component" value="Unassembled WGS sequence"/>
</dbReference>
<reference evidence="2 3" key="1">
    <citation type="submission" date="2020-07" db="EMBL/GenBank/DDBJ databases">
        <title>Genomic Encyclopedia of Type Strains, Phase IV (KMG-IV): sequencing the most valuable type-strain genomes for metagenomic binning, comparative biology and taxonomic classification.</title>
        <authorList>
            <person name="Goeker M."/>
        </authorList>
    </citation>
    <scope>NUCLEOTIDE SEQUENCE [LARGE SCALE GENOMIC DNA]</scope>
    <source>
        <strain evidence="2 3">DSM 15730</strain>
    </source>
</reference>
<gene>
    <name evidence="2" type="ORF">HNR31_002376</name>
</gene>
<evidence type="ECO:0000313" key="3">
    <source>
        <dbReference type="Proteomes" id="UP000523087"/>
    </source>
</evidence>
<dbReference type="AlphaFoldDB" id="A0A7W0BYD6"/>
<dbReference type="SUPFAM" id="SSF51338">
    <property type="entry name" value="Composite domain of metallo-dependent hydrolases"/>
    <property type="match status" value="1"/>
</dbReference>
<dbReference type="InterPro" id="IPR006680">
    <property type="entry name" value="Amidohydro-rel"/>
</dbReference>
<name>A0A7W0BYD6_9BACL</name>
<dbReference type="InterPro" id="IPR011059">
    <property type="entry name" value="Metal-dep_hydrolase_composite"/>
</dbReference>
<dbReference type="InterPro" id="IPR057744">
    <property type="entry name" value="OTAase-like"/>
</dbReference>
<accession>A0A7W0BYD6</accession>
<dbReference type="SUPFAM" id="SSF51556">
    <property type="entry name" value="Metallo-dependent hydrolases"/>
    <property type="match status" value="1"/>
</dbReference>
<dbReference type="InterPro" id="IPR032466">
    <property type="entry name" value="Metal_Hydrolase"/>
</dbReference>
<comment type="caution">
    <text evidence="2">The sequence shown here is derived from an EMBL/GenBank/DDBJ whole genome shotgun (WGS) entry which is preliminary data.</text>
</comment>
<evidence type="ECO:0000313" key="2">
    <source>
        <dbReference type="EMBL" id="MBA2875586.1"/>
    </source>
</evidence>
<keyword evidence="3" id="KW-1185">Reference proteome</keyword>
<organism evidence="2 3">
    <name type="scientific">Thermaerobacillus caldiproteolyticus</name>
    <dbReference type="NCBI Taxonomy" id="247480"/>
    <lineage>
        <taxon>Bacteria</taxon>
        <taxon>Bacillati</taxon>
        <taxon>Bacillota</taxon>
        <taxon>Bacilli</taxon>
        <taxon>Bacillales</taxon>
        <taxon>Anoxybacillaceae</taxon>
        <taxon>Thermaerobacillus</taxon>
    </lineage>
</organism>
<dbReference type="CDD" id="cd01299">
    <property type="entry name" value="Met_dep_hydrolase_A"/>
    <property type="match status" value="1"/>
</dbReference>
<dbReference type="Gene3D" id="2.30.40.10">
    <property type="entry name" value="Urease, subunit C, domain 1"/>
    <property type="match status" value="1"/>
</dbReference>
<dbReference type="Pfam" id="PF01979">
    <property type="entry name" value="Amidohydro_1"/>
    <property type="match status" value="1"/>
</dbReference>
<keyword evidence="2" id="KW-0378">Hydrolase</keyword>
<dbReference type="PANTHER" id="PTHR43135">
    <property type="entry name" value="ALPHA-D-RIBOSE 1-METHYLPHOSPHONATE 5-TRIPHOSPHATE DIPHOSPHATASE"/>
    <property type="match status" value="1"/>
</dbReference>
<evidence type="ECO:0000259" key="1">
    <source>
        <dbReference type="Pfam" id="PF01979"/>
    </source>
</evidence>